<feature type="transmembrane region" description="Helical" evidence="6">
    <location>
        <begin position="119"/>
        <end position="139"/>
    </location>
</feature>
<feature type="transmembrane region" description="Helical" evidence="6">
    <location>
        <begin position="145"/>
        <end position="165"/>
    </location>
</feature>
<dbReference type="GO" id="GO:0000139">
    <property type="term" value="C:Golgi membrane"/>
    <property type="evidence" value="ECO:0007669"/>
    <property type="project" value="UniProtKB-SubCell"/>
</dbReference>
<evidence type="ECO:0000256" key="1">
    <source>
        <dbReference type="ARBA" id="ARBA00004141"/>
    </source>
</evidence>
<dbReference type="Proteomes" id="UP000620104">
    <property type="component" value="Unassembled WGS sequence"/>
</dbReference>
<keyword evidence="9" id="KW-1185">Reference proteome</keyword>
<sequence length="255" mass="26948">MAFFNNAQAPYAAGPNAASQPLQFFGQPSSGQGYSAYDASGGMSGAGAYGSSSASGNMNMQSRMQMSEGKWWEAFGTGGFEGEPGLMEEIGVNPSHILAKSLTVLNPLKRVDEHIMDDADLAGPLVFCFAFALVLLFSGKPQFSYIYGVAALGTTAIYLLLNVMSETGIDAYRTASVLGYCLLPMVGLGGIGMAVGIDHPLGYVLAILSMLWCTYSASSIFVAVLRMDRQKVLVAYPVGLLYGCFGLLSIFNATK</sequence>
<keyword evidence="5 6" id="KW-0472">Membrane</keyword>
<evidence type="ECO:0000259" key="7">
    <source>
        <dbReference type="Pfam" id="PF04893"/>
    </source>
</evidence>
<evidence type="ECO:0000256" key="4">
    <source>
        <dbReference type="ARBA" id="ARBA00022989"/>
    </source>
</evidence>
<feature type="transmembrane region" description="Helical" evidence="6">
    <location>
        <begin position="177"/>
        <end position="197"/>
    </location>
</feature>
<reference evidence="8" key="1">
    <citation type="submission" date="2020-07" db="EMBL/GenBank/DDBJ databases">
        <title>Draft Genome Sequence of a Deep-Sea Yeast, Naganishia (Cryptococcus) liquefaciens strain N6.</title>
        <authorList>
            <person name="Han Y.W."/>
            <person name="Kajitani R."/>
            <person name="Morimoto H."/>
            <person name="Parhat M."/>
            <person name="Tsubouchi H."/>
            <person name="Bakenova O."/>
            <person name="Ogata M."/>
            <person name="Argunhan B."/>
            <person name="Aoki R."/>
            <person name="Kajiwara S."/>
            <person name="Itoh T."/>
            <person name="Iwasaki H."/>
        </authorList>
    </citation>
    <scope>NUCLEOTIDE SEQUENCE</scope>
    <source>
        <strain evidence="8">N6</strain>
    </source>
</reference>
<evidence type="ECO:0000256" key="3">
    <source>
        <dbReference type="ARBA" id="ARBA00022692"/>
    </source>
</evidence>
<feature type="transmembrane region" description="Helical" evidence="6">
    <location>
        <begin position="203"/>
        <end position="225"/>
    </location>
</feature>
<evidence type="ECO:0000256" key="6">
    <source>
        <dbReference type="RuleBase" id="RU361264"/>
    </source>
</evidence>
<dbReference type="EMBL" id="BLZA01000013">
    <property type="protein sequence ID" value="GHJ85624.1"/>
    <property type="molecule type" value="Genomic_DNA"/>
</dbReference>
<evidence type="ECO:0000313" key="8">
    <source>
        <dbReference type="EMBL" id="GHJ85624.1"/>
    </source>
</evidence>
<evidence type="ECO:0000256" key="2">
    <source>
        <dbReference type="ARBA" id="ARBA00010596"/>
    </source>
</evidence>
<accession>A0A8H3TSV4</accession>
<dbReference type="GO" id="GO:0005802">
    <property type="term" value="C:trans-Golgi network"/>
    <property type="evidence" value="ECO:0007669"/>
    <property type="project" value="TreeGrafter"/>
</dbReference>
<keyword evidence="3 6" id="KW-0812">Transmembrane</keyword>
<comment type="similarity">
    <text evidence="2 6">Belongs to the YIP1 family.</text>
</comment>
<evidence type="ECO:0000256" key="5">
    <source>
        <dbReference type="ARBA" id="ARBA00023136"/>
    </source>
</evidence>
<dbReference type="InterPro" id="IPR006977">
    <property type="entry name" value="Yip1_dom"/>
</dbReference>
<feature type="domain" description="Yip1" evidence="7">
    <location>
        <begin position="104"/>
        <end position="247"/>
    </location>
</feature>
<dbReference type="OrthoDB" id="440385at2759"/>
<keyword evidence="4 6" id="KW-1133">Transmembrane helix</keyword>
<evidence type="ECO:0000313" key="9">
    <source>
        <dbReference type="Proteomes" id="UP000620104"/>
    </source>
</evidence>
<dbReference type="Pfam" id="PF04893">
    <property type="entry name" value="Yip1"/>
    <property type="match status" value="1"/>
</dbReference>
<dbReference type="AlphaFoldDB" id="A0A8H3TSV4"/>
<comment type="subcellular location">
    <subcellularLocation>
        <location evidence="6">Golgi apparatus membrane</location>
        <topology evidence="6">Multi-pass membrane protein</topology>
    </subcellularLocation>
    <subcellularLocation>
        <location evidence="1">Membrane</location>
        <topology evidence="1">Multi-pass membrane protein</topology>
    </subcellularLocation>
</comment>
<gene>
    <name evidence="8" type="ORF">NliqN6_2026</name>
</gene>
<proteinExistence type="inferred from homology"/>
<dbReference type="PANTHER" id="PTHR21236">
    <property type="entry name" value="GOLGI MEMBRANE PROTEIN YIP1"/>
    <property type="match status" value="1"/>
</dbReference>
<dbReference type="InterPro" id="IPR045231">
    <property type="entry name" value="Yip1/4-like"/>
</dbReference>
<dbReference type="PANTHER" id="PTHR21236:SF2">
    <property type="entry name" value="PROTEIN YIPF"/>
    <property type="match status" value="1"/>
</dbReference>
<organism evidence="8 9">
    <name type="scientific">Naganishia liquefaciens</name>
    <dbReference type="NCBI Taxonomy" id="104408"/>
    <lineage>
        <taxon>Eukaryota</taxon>
        <taxon>Fungi</taxon>
        <taxon>Dikarya</taxon>
        <taxon>Basidiomycota</taxon>
        <taxon>Agaricomycotina</taxon>
        <taxon>Tremellomycetes</taxon>
        <taxon>Filobasidiales</taxon>
        <taxon>Filobasidiaceae</taxon>
        <taxon>Naganishia</taxon>
    </lineage>
</organism>
<comment type="caution">
    <text evidence="8">The sequence shown here is derived from an EMBL/GenBank/DDBJ whole genome shotgun (WGS) entry which is preliminary data.</text>
</comment>
<dbReference type="GO" id="GO:0006888">
    <property type="term" value="P:endoplasmic reticulum to Golgi vesicle-mediated transport"/>
    <property type="evidence" value="ECO:0007669"/>
    <property type="project" value="InterPro"/>
</dbReference>
<name>A0A8H3TSV4_9TREE</name>
<dbReference type="GO" id="GO:0048280">
    <property type="term" value="P:vesicle fusion with Golgi apparatus"/>
    <property type="evidence" value="ECO:0007669"/>
    <property type="project" value="TreeGrafter"/>
</dbReference>
<feature type="transmembrane region" description="Helical" evidence="6">
    <location>
        <begin position="232"/>
        <end position="251"/>
    </location>
</feature>
<protein>
    <recommendedName>
        <fullName evidence="6">Protein YIP</fullName>
    </recommendedName>
</protein>